<dbReference type="WBParaSite" id="ES5_v2.g19984.t1">
    <property type="protein sequence ID" value="ES5_v2.g19984.t1"/>
    <property type="gene ID" value="ES5_v2.g19984"/>
</dbReference>
<accession>A0AC34FRA3</accession>
<organism evidence="1 2">
    <name type="scientific">Panagrolaimus sp. ES5</name>
    <dbReference type="NCBI Taxonomy" id="591445"/>
    <lineage>
        <taxon>Eukaryota</taxon>
        <taxon>Metazoa</taxon>
        <taxon>Ecdysozoa</taxon>
        <taxon>Nematoda</taxon>
        <taxon>Chromadorea</taxon>
        <taxon>Rhabditida</taxon>
        <taxon>Tylenchina</taxon>
        <taxon>Panagrolaimomorpha</taxon>
        <taxon>Panagrolaimoidea</taxon>
        <taxon>Panagrolaimidae</taxon>
        <taxon>Panagrolaimus</taxon>
    </lineage>
</organism>
<protein>
    <submittedName>
        <fullName evidence="2">t-SNARE coiled-coil homology domain-containing protein</fullName>
    </submittedName>
</protein>
<evidence type="ECO:0000313" key="1">
    <source>
        <dbReference type="Proteomes" id="UP000887579"/>
    </source>
</evidence>
<reference evidence="2" key="1">
    <citation type="submission" date="2022-11" db="UniProtKB">
        <authorList>
            <consortium name="WormBaseParasite"/>
        </authorList>
    </citation>
    <scope>IDENTIFICATION</scope>
</reference>
<sequence>MYDLENHRARRRHQPHYNIDQTNSIDNSNLQNNFEEDNKKQQQPTTTVQQRSLGFLPSSDQLAGFSQYIAAPATQFWNTAQSFADQYAFAPREQTPEPLAGGNPTTFEEDTFDPFQVIEMPYRDRTAEFKTICKSEEMKYLSNGRVQNREEKTNLLQSSKEFNARSKRISRYLSITCAKMEKLTELAKKKSLFEDNTIEIERLSKDVQEDIKGLNNQIDELNNIVKQQHSSNQVNNHSKLVVVGLQSKLASVGQNFKSVLDLRTQNLKAKKGKREKYCQAEPVPSSMPKSRSNVLFNDDASASRGTENGGANFVLEMDQMQVQSPLLDNTDSYYRDRLGAMENIESSITQLGQIFSQLAHLVQEQGEMITRIDSNVEATSMNVEAAHTELLRYFNNISKNRWLIIKVFGVLMAFIVFFIVFMA</sequence>
<dbReference type="Proteomes" id="UP000887579">
    <property type="component" value="Unplaced"/>
</dbReference>
<proteinExistence type="predicted"/>
<evidence type="ECO:0000313" key="2">
    <source>
        <dbReference type="WBParaSite" id="ES5_v2.g19984.t1"/>
    </source>
</evidence>
<name>A0AC34FRA3_9BILA</name>